<feature type="repeat" description="TPR" evidence="7">
    <location>
        <begin position="332"/>
        <end position="365"/>
    </location>
</feature>
<dbReference type="Pfam" id="PF01435">
    <property type="entry name" value="Peptidase_M48"/>
    <property type="match status" value="1"/>
</dbReference>
<keyword evidence="11" id="KW-1185">Reference proteome</keyword>
<keyword evidence="2" id="KW-0645">Protease</keyword>
<evidence type="ECO:0000256" key="5">
    <source>
        <dbReference type="ARBA" id="ARBA00022833"/>
    </source>
</evidence>
<keyword evidence="8" id="KW-0732">Signal</keyword>
<dbReference type="KEGG" id="naf:GQ61_01465"/>
<dbReference type="CDD" id="cd07324">
    <property type="entry name" value="M48C_Oma1-like"/>
    <property type="match status" value="1"/>
</dbReference>
<keyword evidence="5" id="KW-0862">Zinc</keyword>
<protein>
    <recommendedName>
        <fullName evidence="9">Peptidase M48 domain-containing protein</fullName>
    </recommendedName>
</protein>
<feature type="signal peptide" evidence="8">
    <location>
        <begin position="1"/>
        <end position="23"/>
    </location>
</feature>
<dbReference type="PROSITE" id="PS50005">
    <property type="entry name" value="TPR"/>
    <property type="match status" value="1"/>
</dbReference>
<evidence type="ECO:0000256" key="3">
    <source>
        <dbReference type="ARBA" id="ARBA00022723"/>
    </source>
</evidence>
<dbReference type="InterPro" id="IPR051156">
    <property type="entry name" value="Mito/Outer_Membr_Metalloprot"/>
</dbReference>
<evidence type="ECO:0000256" key="1">
    <source>
        <dbReference type="ARBA" id="ARBA00001947"/>
    </source>
</evidence>
<comment type="cofactor">
    <cofactor evidence="1">
        <name>Zn(2+)</name>
        <dbReference type="ChEBI" id="CHEBI:29105"/>
    </cofactor>
</comment>
<evidence type="ECO:0000256" key="2">
    <source>
        <dbReference type="ARBA" id="ARBA00022670"/>
    </source>
</evidence>
<dbReference type="GO" id="GO:0051603">
    <property type="term" value="P:proteolysis involved in protein catabolic process"/>
    <property type="evidence" value="ECO:0007669"/>
    <property type="project" value="TreeGrafter"/>
</dbReference>
<dbReference type="SUPFAM" id="SSF48452">
    <property type="entry name" value="TPR-like"/>
    <property type="match status" value="1"/>
</dbReference>
<dbReference type="Gene3D" id="3.30.2010.10">
    <property type="entry name" value="Metalloproteases ('zincins'), catalytic domain"/>
    <property type="match status" value="1"/>
</dbReference>
<dbReference type="AlphaFoldDB" id="A0A1W6N2V6"/>
<dbReference type="GO" id="GO:0046872">
    <property type="term" value="F:metal ion binding"/>
    <property type="evidence" value="ECO:0007669"/>
    <property type="project" value="UniProtKB-KW"/>
</dbReference>
<feature type="domain" description="Peptidase M48" evidence="9">
    <location>
        <begin position="37"/>
        <end position="252"/>
    </location>
</feature>
<keyword evidence="3" id="KW-0479">Metal-binding</keyword>
<feature type="chain" id="PRO_5013320785" description="Peptidase M48 domain-containing protein" evidence="8">
    <location>
        <begin position="24"/>
        <end position="480"/>
    </location>
</feature>
<dbReference type="GO" id="GO:0016020">
    <property type="term" value="C:membrane"/>
    <property type="evidence" value="ECO:0007669"/>
    <property type="project" value="TreeGrafter"/>
</dbReference>
<evidence type="ECO:0000256" key="8">
    <source>
        <dbReference type="SAM" id="SignalP"/>
    </source>
</evidence>
<dbReference type="STRING" id="1414854.GQ61_01465"/>
<keyword evidence="4" id="KW-0378">Hydrolase</keyword>
<dbReference type="RefSeq" id="WP_085783591.1">
    <property type="nucleotide sequence ID" value="NZ_CP008743.1"/>
</dbReference>
<proteinExistence type="predicted"/>
<dbReference type="Proteomes" id="UP000237351">
    <property type="component" value="Chromosome"/>
</dbReference>
<organism evidence="10 11">
    <name type="scientific">Candidatus Nucleicultrix amoebiphila FS5</name>
    <dbReference type="NCBI Taxonomy" id="1414854"/>
    <lineage>
        <taxon>Bacteria</taxon>
        <taxon>Pseudomonadati</taxon>
        <taxon>Pseudomonadota</taxon>
        <taxon>Alphaproteobacteria</taxon>
        <taxon>Holosporales</taxon>
        <taxon>Candidatus Nucleicultricaceae</taxon>
        <taxon>Candidatus Nucleicultrix</taxon>
    </lineage>
</organism>
<evidence type="ECO:0000313" key="11">
    <source>
        <dbReference type="Proteomes" id="UP000237351"/>
    </source>
</evidence>
<evidence type="ECO:0000256" key="4">
    <source>
        <dbReference type="ARBA" id="ARBA00022801"/>
    </source>
</evidence>
<dbReference type="SMART" id="SM00028">
    <property type="entry name" value="TPR"/>
    <property type="match status" value="2"/>
</dbReference>
<dbReference type="GO" id="GO:0004222">
    <property type="term" value="F:metalloendopeptidase activity"/>
    <property type="evidence" value="ECO:0007669"/>
    <property type="project" value="InterPro"/>
</dbReference>
<dbReference type="PANTHER" id="PTHR22726:SF1">
    <property type="entry name" value="METALLOENDOPEPTIDASE OMA1, MITOCHONDRIAL"/>
    <property type="match status" value="1"/>
</dbReference>
<evidence type="ECO:0000256" key="7">
    <source>
        <dbReference type="PROSITE-ProRule" id="PRU00339"/>
    </source>
</evidence>
<dbReference type="EMBL" id="CP008743">
    <property type="protein sequence ID" value="ARN84224.1"/>
    <property type="molecule type" value="Genomic_DNA"/>
</dbReference>
<dbReference type="InterPro" id="IPR011990">
    <property type="entry name" value="TPR-like_helical_dom_sf"/>
</dbReference>
<dbReference type="InterPro" id="IPR019734">
    <property type="entry name" value="TPR_rpt"/>
</dbReference>
<keyword evidence="6" id="KW-0482">Metalloprotease</keyword>
<gene>
    <name evidence="10" type="ORF">GQ61_01465</name>
</gene>
<evidence type="ECO:0000313" key="10">
    <source>
        <dbReference type="EMBL" id="ARN84224.1"/>
    </source>
</evidence>
<dbReference type="PANTHER" id="PTHR22726">
    <property type="entry name" value="METALLOENDOPEPTIDASE OMA1"/>
    <property type="match status" value="1"/>
</dbReference>
<evidence type="ECO:0000256" key="6">
    <source>
        <dbReference type="ARBA" id="ARBA00023049"/>
    </source>
</evidence>
<dbReference type="OrthoDB" id="9814887at2"/>
<keyword evidence="7" id="KW-0802">TPR repeat</keyword>
<reference evidence="10 11" key="1">
    <citation type="submission" date="2014-06" db="EMBL/GenBank/DDBJ databases">
        <title>The genome of the endonuclear symbiont Nucleicultrix amoebiphila.</title>
        <authorList>
            <person name="Schulz F."/>
            <person name="Horn M."/>
        </authorList>
    </citation>
    <scope>NUCLEOTIDE SEQUENCE [LARGE SCALE GENOMIC DNA]</scope>
    <source>
        <strain evidence="10 11">FS5</strain>
    </source>
</reference>
<sequence length="480" mass="53120">MKTIKHILLFCALWFGIQNSAVALTVFKEGTIIRDAEIEQVLRDFTKPIFEAAGLNPKDLQLFVIVDDTINAAATTNYTFLLNTGFLTGANNASEIIGVLAHETGHIADGHIARSESAMAKSQLLGLGAMALAAAAAYVGRPQSGTGIGSDVTNKGGSVMYDSIDAYRNDASAIVGTGMAFGLKNLMKYSRGQEGSADQAAIKFLNKLDWSPQGLFDFMKKLHQQELLSPEMQDPYMLSHPLTTERLEAFKQAIAKVPQTKAIPHKFETEFQLIKAKLIAFLKPAQVIIKYPSKDTSPEARYARAIAAFRNSNMEQALTLMDGLIKDFPNNAYFYEQKGQILYESGKLPQAIDCFHQAVERDHRNSPIIRLFYAQALIESENPASLTKAKEQLLGIMDRERFNPNLWYSLSVVYGREGDMGKSALYLAEKALCERKYEIAEKQAKRALTMLKNDVDKLQANDILKGLDAVKKDSPSSEDD</sequence>
<name>A0A1W6N2V6_9PROT</name>
<accession>A0A1W6N2V6</accession>
<dbReference type="InterPro" id="IPR001915">
    <property type="entry name" value="Peptidase_M48"/>
</dbReference>
<dbReference type="Gene3D" id="1.25.40.10">
    <property type="entry name" value="Tetratricopeptide repeat domain"/>
    <property type="match status" value="1"/>
</dbReference>
<evidence type="ECO:0000259" key="9">
    <source>
        <dbReference type="Pfam" id="PF01435"/>
    </source>
</evidence>